<keyword evidence="4" id="KW-0677">Repeat</keyword>
<evidence type="ECO:0000256" key="2">
    <source>
        <dbReference type="ARBA" id="ARBA00022525"/>
    </source>
</evidence>
<protein>
    <recommendedName>
        <fullName evidence="9">Leucine-rich repeat-containing N-terminal plant-type domain-containing protein</fullName>
    </recommendedName>
</protein>
<evidence type="ECO:0000256" key="4">
    <source>
        <dbReference type="ARBA" id="ARBA00022737"/>
    </source>
</evidence>
<reference evidence="7" key="1">
    <citation type="journal article" date="2013" name="Nat. Commun.">
        <title>Whole-genome sequencing of Oryza brachyantha reveals mechanisms underlying Oryza genome evolution.</title>
        <authorList>
            <person name="Chen J."/>
            <person name="Huang Q."/>
            <person name="Gao D."/>
            <person name="Wang J."/>
            <person name="Lang Y."/>
            <person name="Liu T."/>
            <person name="Li B."/>
            <person name="Bai Z."/>
            <person name="Luis Goicoechea J."/>
            <person name="Liang C."/>
            <person name="Chen C."/>
            <person name="Zhang W."/>
            <person name="Sun S."/>
            <person name="Liao Y."/>
            <person name="Zhang X."/>
            <person name="Yang L."/>
            <person name="Song C."/>
            <person name="Wang M."/>
            <person name="Shi J."/>
            <person name="Liu G."/>
            <person name="Liu J."/>
            <person name="Zhou H."/>
            <person name="Zhou W."/>
            <person name="Yu Q."/>
            <person name="An N."/>
            <person name="Chen Y."/>
            <person name="Cai Q."/>
            <person name="Wang B."/>
            <person name="Liu B."/>
            <person name="Min J."/>
            <person name="Huang Y."/>
            <person name="Wu H."/>
            <person name="Li Z."/>
            <person name="Zhang Y."/>
            <person name="Yin Y."/>
            <person name="Song W."/>
            <person name="Jiang J."/>
            <person name="Jackson S.A."/>
            <person name="Wing R.A."/>
            <person name="Wang J."/>
            <person name="Chen M."/>
        </authorList>
    </citation>
    <scope>NUCLEOTIDE SEQUENCE [LARGE SCALE GENOMIC DNA]</scope>
    <source>
        <strain evidence="7">cv. IRGC 101232</strain>
    </source>
</reference>
<feature type="chain" id="PRO_5003774619" description="Leucine-rich repeat-containing N-terminal plant-type domain-containing protein" evidence="6">
    <location>
        <begin position="28"/>
        <end position="271"/>
    </location>
</feature>
<evidence type="ECO:0000256" key="1">
    <source>
        <dbReference type="ARBA" id="ARBA00004613"/>
    </source>
</evidence>
<evidence type="ECO:0000256" key="6">
    <source>
        <dbReference type="SAM" id="SignalP"/>
    </source>
</evidence>
<dbReference type="HOGENOM" id="CLU_1028083_0_0_1"/>
<dbReference type="eggNOG" id="ENOG502QQNY">
    <property type="taxonomic scope" value="Eukaryota"/>
</dbReference>
<dbReference type="Pfam" id="PF00560">
    <property type="entry name" value="LRR_1"/>
    <property type="match status" value="2"/>
</dbReference>
<dbReference type="PANTHER" id="PTHR32093:SF86">
    <property type="entry name" value="EXTENSIN-LIKE PROTEIN"/>
    <property type="match status" value="1"/>
</dbReference>
<dbReference type="Proteomes" id="UP000006038">
    <property type="component" value="Chromosome 5"/>
</dbReference>
<dbReference type="AlphaFoldDB" id="J3M4N0"/>
<dbReference type="PANTHER" id="PTHR32093">
    <property type="entry name" value="LEUCINE-RICH REPEAT EXTENSIN-LIKE PROTEIN 3-RELATED"/>
    <property type="match status" value="1"/>
</dbReference>
<name>J3M4N0_ORYBR</name>
<organism evidence="7">
    <name type="scientific">Oryza brachyantha</name>
    <name type="common">malo sina</name>
    <dbReference type="NCBI Taxonomy" id="4533"/>
    <lineage>
        <taxon>Eukaryota</taxon>
        <taxon>Viridiplantae</taxon>
        <taxon>Streptophyta</taxon>
        <taxon>Embryophyta</taxon>
        <taxon>Tracheophyta</taxon>
        <taxon>Spermatophyta</taxon>
        <taxon>Magnoliopsida</taxon>
        <taxon>Liliopsida</taxon>
        <taxon>Poales</taxon>
        <taxon>Poaceae</taxon>
        <taxon>BOP clade</taxon>
        <taxon>Oryzoideae</taxon>
        <taxon>Oryzeae</taxon>
        <taxon>Oryzinae</taxon>
        <taxon>Oryza</taxon>
    </lineage>
</organism>
<dbReference type="EnsemblPlants" id="OB05G15540.1">
    <property type="protein sequence ID" value="OB05G15540.1"/>
    <property type="gene ID" value="OB05G15540"/>
</dbReference>
<dbReference type="InterPro" id="IPR032675">
    <property type="entry name" value="LRR_dom_sf"/>
</dbReference>
<proteinExistence type="predicted"/>
<comment type="subcellular location">
    <subcellularLocation>
        <location evidence="1">Secreted</location>
    </subcellularLocation>
</comment>
<keyword evidence="2" id="KW-0964">Secreted</keyword>
<dbReference type="GO" id="GO:0005576">
    <property type="term" value="C:extracellular region"/>
    <property type="evidence" value="ECO:0007669"/>
    <property type="project" value="UniProtKB-SubCell"/>
</dbReference>
<evidence type="ECO:0000313" key="8">
    <source>
        <dbReference type="Proteomes" id="UP000006038"/>
    </source>
</evidence>
<keyword evidence="3 6" id="KW-0732">Signal</keyword>
<dbReference type="SUPFAM" id="SSF52058">
    <property type="entry name" value="L domain-like"/>
    <property type="match status" value="1"/>
</dbReference>
<dbReference type="InterPro" id="IPR001611">
    <property type="entry name" value="Leu-rich_rpt"/>
</dbReference>
<evidence type="ECO:0008006" key="9">
    <source>
        <dbReference type="Google" id="ProtNLM"/>
    </source>
</evidence>
<evidence type="ECO:0000313" key="7">
    <source>
        <dbReference type="EnsemblPlants" id="OB05G15540.1"/>
    </source>
</evidence>
<sequence>MTSKLPPFHVFSLLLLLLVLSSQLAAAFGVWINGDPPSPDASSAQGQGGGKEYAALQAVRAAVVEDPRGALASWQGPNVNRLSGAVPDSLRDLQYLTELDLSNNLFSGPFPAATLLIPSLVYLDLRFNAFSGQVPAEAFAKNLDALFLNNNQFDGQIPETLWSSPATVITLANNRLTGPVPTAYGYGAGGPGPGGAVPEQQAHRLHPGGAGRPPPECDGAPGDAGLSCLRIPVARPVPCTTQASVSVGVGVTVGGSLPSFGAGGVVTVTVP</sequence>
<dbReference type="Gene3D" id="3.80.10.10">
    <property type="entry name" value="Ribonuclease Inhibitor"/>
    <property type="match status" value="1"/>
</dbReference>
<evidence type="ECO:0000256" key="3">
    <source>
        <dbReference type="ARBA" id="ARBA00022729"/>
    </source>
</evidence>
<dbReference type="STRING" id="4533.J3M4N0"/>
<feature type="region of interest" description="Disordered" evidence="5">
    <location>
        <begin position="187"/>
        <end position="219"/>
    </location>
</feature>
<dbReference type="Gramene" id="OB05G15540.1">
    <property type="protein sequence ID" value="OB05G15540.1"/>
    <property type="gene ID" value="OB05G15540"/>
</dbReference>
<reference evidence="7" key="2">
    <citation type="submission" date="2013-04" db="UniProtKB">
        <authorList>
            <consortium name="EnsemblPlants"/>
        </authorList>
    </citation>
    <scope>IDENTIFICATION</scope>
</reference>
<feature type="signal peptide" evidence="6">
    <location>
        <begin position="1"/>
        <end position="27"/>
    </location>
</feature>
<keyword evidence="8" id="KW-1185">Reference proteome</keyword>
<dbReference type="OMA" id="WQGPNVN"/>
<accession>J3M4N0</accession>
<evidence type="ECO:0000256" key="5">
    <source>
        <dbReference type="SAM" id="MobiDB-lite"/>
    </source>
</evidence>
<dbReference type="InterPro" id="IPR051582">
    <property type="entry name" value="LRR_extensin-like_regulator"/>
</dbReference>